<evidence type="ECO:0000256" key="6">
    <source>
        <dbReference type="ARBA" id="ARBA00022759"/>
    </source>
</evidence>
<dbReference type="Proteomes" id="UP000245609">
    <property type="component" value="Unassembled WGS sequence"/>
</dbReference>
<evidence type="ECO:0000256" key="2">
    <source>
        <dbReference type="ARBA" id="ARBA00006181"/>
    </source>
</evidence>
<dbReference type="GO" id="GO:0016787">
    <property type="term" value="F:hydrolase activity"/>
    <property type="evidence" value="ECO:0007669"/>
    <property type="project" value="UniProtKB-KW"/>
</dbReference>
<dbReference type="GO" id="GO:0030677">
    <property type="term" value="C:ribonuclease P complex"/>
    <property type="evidence" value="ECO:0007669"/>
    <property type="project" value="InterPro"/>
</dbReference>
<evidence type="ECO:0000313" key="9">
    <source>
        <dbReference type="EMBL" id="PVV05020.1"/>
    </source>
</evidence>
<keyword evidence="3" id="KW-0963">Cytoplasm</keyword>
<dbReference type="SMART" id="SM00538">
    <property type="entry name" value="POP4"/>
    <property type="match status" value="1"/>
</dbReference>
<name>A0A2T9ZKE5_9FUNG</name>
<evidence type="ECO:0000256" key="8">
    <source>
        <dbReference type="PIRNR" id="PIRNR027081"/>
    </source>
</evidence>
<evidence type="ECO:0000256" key="7">
    <source>
        <dbReference type="ARBA" id="ARBA00022801"/>
    </source>
</evidence>
<keyword evidence="6" id="KW-0255">Endonuclease</keyword>
<dbReference type="GO" id="GO:0004519">
    <property type="term" value="F:endonuclease activity"/>
    <property type="evidence" value="ECO:0007669"/>
    <property type="project" value="UniProtKB-KW"/>
</dbReference>
<dbReference type="InterPro" id="IPR023534">
    <property type="entry name" value="Rof/RNase_P-like"/>
</dbReference>
<evidence type="ECO:0000256" key="1">
    <source>
        <dbReference type="ARBA" id="ARBA00004123"/>
    </source>
</evidence>
<gene>
    <name evidence="9" type="ORF">BB560_000462</name>
</gene>
<dbReference type="SUPFAM" id="SSF101744">
    <property type="entry name" value="Rof/RNase P subunit-like"/>
    <property type="match status" value="1"/>
</dbReference>
<dbReference type="GO" id="GO:0033204">
    <property type="term" value="F:ribonuclease P RNA binding"/>
    <property type="evidence" value="ECO:0007669"/>
    <property type="project" value="InterPro"/>
</dbReference>
<dbReference type="Pfam" id="PF01868">
    <property type="entry name" value="RNase_P-MRP_p29"/>
    <property type="match status" value="1"/>
</dbReference>
<keyword evidence="8" id="KW-0539">Nucleus</keyword>
<reference evidence="9 10" key="1">
    <citation type="journal article" date="2018" name="MBio">
        <title>Comparative Genomics Reveals the Core Gene Toolbox for the Fungus-Insect Symbiosis.</title>
        <authorList>
            <person name="Wang Y."/>
            <person name="Stata M."/>
            <person name="Wang W."/>
            <person name="Stajich J.E."/>
            <person name="White M.M."/>
            <person name="Moncalvo J.M."/>
        </authorList>
    </citation>
    <scope>NUCLEOTIDE SEQUENCE [LARGE SCALE GENOMIC DNA]</scope>
    <source>
        <strain evidence="9 10">SC-DP-2</strain>
    </source>
</reference>
<dbReference type="InterPro" id="IPR023538">
    <property type="entry name" value="RNP1"/>
</dbReference>
<organism evidence="9 10">
    <name type="scientific">Smittium megazygosporum</name>
    <dbReference type="NCBI Taxonomy" id="133381"/>
    <lineage>
        <taxon>Eukaryota</taxon>
        <taxon>Fungi</taxon>
        <taxon>Fungi incertae sedis</taxon>
        <taxon>Zoopagomycota</taxon>
        <taxon>Kickxellomycotina</taxon>
        <taxon>Harpellomycetes</taxon>
        <taxon>Harpellales</taxon>
        <taxon>Legeriomycetaceae</taxon>
        <taxon>Smittium</taxon>
    </lineage>
</organism>
<dbReference type="EMBL" id="MBFS01000049">
    <property type="protein sequence ID" value="PVV05020.1"/>
    <property type="molecule type" value="Genomic_DNA"/>
</dbReference>
<keyword evidence="7" id="KW-0378">Hydrolase</keyword>
<keyword evidence="5" id="KW-0540">Nuclease</keyword>
<dbReference type="PANTHER" id="PTHR13348:SF0">
    <property type="entry name" value="RIBONUCLEASE P PROTEIN SUBUNIT P29"/>
    <property type="match status" value="1"/>
</dbReference>
<evidence type="ECO:0000313" key="10">
    <source>
        <dbReference type="Proteomes" id="UP000245609"/>
    </source>
</evidence>
<dbReference type="Gene3D" id="2.30.30.210">
    <property type="entry name" value="Ribonuclease P/MRP, subunit p29"/>
    <property type="match status" value="1"/>
</dbReference>
<accession>A0A2T9ZKE5</accession>
<dbReference type="GO" id="GO:0000172">
    <property type="term" value="C:ribonuclease MRP complex"/>
    <property type="evidence" value="ECO:0007669"/>
    <property type="project" value="InterPro"/>
</dbReference>
<comment type="similarity">
    <text evidence="2">Belongs to the eukaryotic/archaeal RNase P protein component 1 family.</text>
</comment>
<sequence>MSLYAETQEFVKKKLPLDNGVKVNEYTKKFARDYVLDTLPKEVDKEKIYNDKVDRKVVIIDFSNKKEKRLPEKRLPEKPKKQSKRLSSRLRKKLGIYTIPKENHRYSVFEPLHTLWKEYIGRVIGTSTGSVASQRIVKAEFHGAFVSVIRSKCYSFVGKEGIVIQETKNTFTIISKDNKLLTIPKTNTLFEIRVSNLSFTFFGNQIMYRASERATKKFKPKSSLGL</sequence>
<proteinExistence type="inferred from homology"/>
<dbReference type="InterPro" id="IPR036980">
    <property type="entry name" value="RNase_P/MRP_Rpp29_sf"/>
</dbReference>
<dbReference type="PANTHER" id="PTHR13348">
    <property type="entry name" value="RIBONUCLEASE P SUBUNIT P29"/>
    <property type="match status" value="1"/>
</dbReference>
<dbReference type="STRING" id="133381.A0A2T9ZKE5"/>
<comment type="caution">
    <text evidence="9">The sequence shown here is derived from an EMBL/GenBank/DDBJ whole genome shotgun (WGS) entry which is preliminary data.</text>
</comment>
<dbReference type="GO" id="GO:0006364">
    <property type="term" value="P:rRNA processing"/>
    <property type="evidence" value="ECO:0007669"/>
    <property type="project" value="TreeGrafter"/>
</dbReference>
<protein>
    <recommendedName>
        <fullName evidence="8">Ribonuclease P protein subunit</fullName>
    </recommendedName>
</protein>
<dbReference type="AlphaFoldDB" id="A0A2T9ZKE5"/>
<dbReference type="HAMAP" id="MF_00754">
    <property type="entry name" value="RNase_P_1"/>
    <property type="match status" value="1"/>
</dbReference>
<evidence type="ECO:0000256" key="4">
    <source>
        <dbReference type="ARBA" id="ARBA00022694"/>
    </source>
</evidence>
<evidence type="ECO:0000256" key="5">
    <source>
        <dbReference type="ARBA" id="ARBA00022722"/>
    </source>
</evidence>
<dbReference type="InterPro" id="IPR016848">
    <property type="entry name" value="RNase_P/MRP_Rpp29-subunit"/>
</dbReference>
<dbReference type="GO" id="GO:0005634">
    <property type="term" value="C:nucleus"/>
    <property type="evidence" value="ECO:0007669"/>
    <property type="project" value="UniProtKB-SubCell"/>
</dbReference>
<keyword evidence="10" id="KW-1185">Reference proteome</keyword>
<dbReference type="PIRSF" id="PIRSF027081">
    <property type="entry name" value="RNase_P/MRP_p29_subunit"/>
    <property type="match status" value="1"/>
</dbReference>
<evidence type="ECO:0000256" key="3">
    <source>
        <dbReference type="ARBA" id="ARBA00022490"/>
    </source>
</evidence>
<dbReference type="InterPro" id="IPR002730">
    <property type="entry name" value="Rpp29/RNP1"/>
</dbReference>
<keyword evidence="4 8" id="KW-0819">tRNA processing</keyword>
<dbReference type="OrthoDB" id="124041at2759"/>
<dbReference type="GO" id="GO:0001682">
    <property type="term" value="P:tRNA 5'-leader removal"/>
    <property type="evidence" value="ECO:0007669"/>
    <property type="project" value="InterPro"/>
</dbReference>
<comment type="subcellular location">
    <subcellularLocation>
        <location evidence="1">Nucleus</location>
    </subcellularLocation>
</comment>